<keyword evidence="3" id="KW-0732">Signal</keyword>
<dbReference type="Proteomes" id="UP000683360">
    <property type="component" value="Unassembled WGS sequence"/>
</dbReference>
<dbReference type="Gene3D" id="2.60.120.40">
    <property type="match status" value="1"/>
</dbReference>
<comment type="subcellular location">
    <subcellularLocation>
        <location evidence="1">Secreted</location>
    </subcellularLocation>
</comment>
<sequence length="204" mass="23347">MKQKLDTTFEDNNLLKERVDIQSKDIKEVLETNAHLEERLDTVFEENRYLKNILITFLEDRDTDVHVPNNNEQNENEIGVSTSVSEPVLFSDHSKGRQAKTQNDKILPSEFQKEKRLFLQDNILTQLPAIIAFSVQLTGGHIQLGQQQTVGYNTVITNIGNAYDSGHNHFIAPIKGLYLLSFTGMNKDGPDFYLEMVKTETRLH</sequence>
<dbReference type="GO" id="GO:0005576">
    <property type="term" value="C:extracellular region"/>
    <property type="evidence" value="ECO:0007669"/>
    <property type="project" value="UniProtKB-SubCell"/>
</dbReference>
<keyword evidence="2" id="KW-0964">Secreted</keyword>
<evidence type="ECO:0000256" key="2">
    <source>
        <dbReference type="ARBA" id="ARBA00022525"/>
    </source>
</evidence>
<comment type="caution">
    <text evidence="5">The sequence shown here is derived from an EMBL/GenBank/DDBJ whole genome shotgun (WGS) entry which is preliminary data.</text>
</comment>
<evidence type="ECO:0000256" key="3">
    <source>
        <dbReference type="ARBA" id="ARBA00022729"/>
    </source>
</evidence>
<reference evidence="5" key="1">
    <citation type="submission" date="2021-03" db="EMBL/GenBank/DDBJ databases">
        <authorList>
            <person name="Bekaert M."/>
        </authorList>
    </citation>
    <scope>NUCLEOTIDE SEQUENCE</scope>
</reference>
<dbReference type="SUPFAM" id="SSF49842">
    <property type="entry name" value="TNF-like"/>
    <property type="match status" value="1"/>
</dbReference>
<evidence type="ECO:0000313" key="5">
    <source>
        <dbReference type="EMBL" id="CAG2227233.1"/>
    </source>
</evidence>
<dbReference type="AlphaFoldDB" id="A0A8S3T765"/>
<dbReference type="PANTHER" id="PTHR22923:SF102">
    <property type="entry name" value="CEREBELLIN 13-RELATED"/>
    <property type="match status" value="1"/>
</dbReference>
<evidence type="ECO:0000259" key="4">
    <source>
        <dbReference type="PROSITE" id="PS50871"/>
    </source>
</evidence>
<dbReference type="EMBL" id="CAJPWZ010001956">
    <property type="protein sequence ID" value="CAG2227233.1"/>
    <property type="molecule type" value="Genomic_DNA"/>
</dbReference>
<proteinExistence type="predicted"/>
<name>A0A8S3T765_MYTED</name>
<protein>
    <submittedName>
        <fullName evidence="5">C1QL</fullName>
    </submittedName>
</protein>
<gene>
    <name evidence="5" type="ORF">MEDL_40252</name>
</gene>
<keyword evidence="6" id="KW-1185">Reference proteome</keyword>
<evidence type="ECO:0000313" key="6">
    <source>
        <dbReference type="Proteomes" id="UP000683360"/>
    </source>
</evidence>
<evidence type="ECO:0000256" key="1">
    <source>
        <dbReference type="ARBA" id="ARBA00004613"/>
    </source>
</evidence>
<dbReference type="PROSITE" id="PS50871">
    <property type="entry name" value="C1Q"/>
    <property type="match status" value="1"/>
</dbReference>
<dbReference type="InterPro" id="IPR050822">
    <property type="entry name" value="Cerebellin_Synaptic_Org"/>
</dbReference>
<dbReference type="InterPro" id="IPR008983">
    <property type="entry name" value="Tumour_necrosis_fac-like_dom"/>
</dbReference>
<feature type="domain" description="C1q" evidence="4">
    <location>
        <begin position="126"/>
        <end position="204"/>
    </location>
</feature>
<dbReference type="OrthoDB" id="6138508at2759"/>
<dbReference type="InterPro" id="IPR001073">
    <property type="entry name" value="C1q_dom"/>
</dbReference>
<accession>A0A8S3T765</accession>
<organism evidence="5 6">
    <name type="scientific">Mytilus edulis</name>
    <name type="common">Blue mussel</name>
    <dbReference type="NCBI Taxonomy" id="6550"/>
    <lineage>
        <taxon>Eukaryota</taxon>
        <taxon>Metazoa</taxon>
        <taxon>Spiralia</taxon>
        <taxon>Lophotrochozoa</taxon>
        <taxon>Mollusca</taxon>
        <taxon>Bivalvia</taxon>
        <taxon>Autobranchia</taxon>
        <taxon>Pteriomorphia</taxon>
        <taxon>Mytilida</taxon>
        <taxon>Mytiloidea</taxon>
        <taxon>Mytilidae</taxon>
        <taxon>Mytilinae</taxon>
        <taxon>Mytilus</taxon>
    </lineage>
</organism>
<dbReference type="Pfam" id="PF00386">
    <property type="entry name" value="C1q"/>
    <property type="match status" value="1"/>
</dbReference>
<dbReference type="PANTHER" id="PTHR22923">
    <property type="entry name" value="CEREBELLIN-RELATED"/>
    <property type="match status" value="1"/>
</dbReference>